<evidence type="ECO:0000313" key="2">
    <source>
        <dbReference type="EMBL" id="GBM04601.1"/>
    </source>
</evidence>
<dbReference type="Proteomes" id="UP000499080">
    <property type="component" value="Unassembled WGS sequence"/>
</dbReference>
<name>A0A4Y2CJK4_ARAVE</name>
<keyword evidence="3" id="KW-1185">Reference proteome</keyword>
<organism evidence="2 3">
    <name type="scientific">Araneus ventricosus</name>
    <name type="common">Orbweaver spider</name>
    <name type="synonym">Epeira ventricosa</name>
    <dbReference type="NCBI Taxonomy" id="182803"/>
    <lineage>
        <taxon>Eukaryota</taxon>
        <taxon>Metazoa</taxon>
        <taxon>Ecdysozoa</taxon>
        <taxon>Arthropoda</taxon>
        <taxon>Chelicerata</taxon>
        <taxon>Arachnida</taxon>
        <taxon>Araneae</taxon>
        <taxon>Araneomorphae</taxon>
        <taxon>Entelegynae</taxon>
        <taxon>Araneoidea</taxon>
        <taxon>Araneidae</taxon>
        <taxon>Araneus</taxon>
    </lineage>
</organism>
<keyword evidence="1" id="KW-0175">Coiled coil</keyword>
<proteinExistence type="predicted"/>
<reference evidence="2 3" key="1">
    <citation type="journal article" date="2019" name="Sci. Rep.">
        <title>Orb-weaving spider Araneus ventricosus genome elucidates the spidroin gene catalogue.</title>
        <authorList>
            <person name="Kono N."/>
            <person name="Nakamura H."/>
            <person name="Ohtoshi R."/>
            <person name="Moran D.A.P."/>
            <person name="Shinohara A."/>
            <person name="Yoshida Y."/>
            <person name="Fujiwara M."/>
            <person name="Mori M."/>
            <person name="Tomita M."/>
            <person name="Arakawa K."/>
        </authorList>
    </citation>
    <scope>NUCLEOTIDE SEQUENCE [LARGE SCALE GENOMIC DNA]</scope>
</reference>
<gene>
    <name evidence="2" type="ORF">AVEN_93997_1</name>
</gene>
<sequence>MMMIGSSVDFVRSCCGMRNVPVAKAVERLYATTARFSGCVLLASRPAYSYPPRRQEETGNQNFLEKLLHSTFCQLQKIEEDVQDVKGEIEEVKGDVQRKITEVEGNVPGKIVKVEDKVQGKISVLEERIRDLEIKPNNFPAIPEVMYSRPTIKYLRFDGQTSWTLFKTQLDIVSSPNGWANRMKASHLVASLRE</sequence>
<feature type="coiled-coil region" evidence="1">
    <location>
        <begin position="75"/>
        <end position="135"/>
    </location>
</feature>
<dbReference type="AlphaFoldDB" id="A0A4Y2CJK4"/>
<evidence type="ECO:0000313" key="3">
    <source>
        <dbReference type="Proteomes" id="UP000499080"/>
    </source>
</evidence>
<accession>A0A4Y2CJK4</accession>
<evidence type="ECO:0000256" key="1">
    <source>
        <dbReference type="SAM" id="Coils"/>
    </source>
</evidence>
<protein>
    <submittedName>
        <fullName evidence="2">Uncharacterized protein</fullName>
    </submittedName>
</protein>
<dbReference type="EMBL" id="BGPR01000204">
    <property type="protein sequence ID" value="GBM04601.1"/>
    <property type="molecule type" value="Genomic_DNA"/>
</dbReference>
<comment type="caution">
    <text evidence="2">The sequence shown here is derived from an EMBL/GenBank/DDBJ whole genome shotgun (WGS) entry which is preliminary data.</text>
</comment>